<dbReference type="GO" id="GO:0071966">
    <property type="term" value="P:fungal-type cell wall polysaccharide metabolic process"/>
    <property type="evidence" value="ECO:0007669"/>
    <property type="project" value="TreeGrafter"/>
</dbReference>
<feature type="domain" description="Asl1-like glycosyl hydrolase catalytic" evidence="2">
    <location>
        <begin position="45"/>
        <end position="260"/>
    </location>
</feature>
<dbReference type="Proteomes" id="UP000053424">
    <property type="component" value="Unassembled WGS sequence"/>
</dbReference>
<dbReference type="OrthoDB" id="5959761at2759"/>
<evidence type="ECO:0000256" key="1">
    <source>
        <dbReference type="SAM" id="SignalP"/>
    </source>
</evidence>
<proteinExistence type="predicted"/>
<dbReference type="STRING" id="686832.A0A0C2YX06"/>
<dbReference type="HOGENOM" id="CLU_040908_6_2_1"/>
<dbReference type="AlphaFoldDB" id="A0A0C2YX06"/>
<feature type="chain" id="PRO_5002159882" evidence="1">
    <location>
        <begin position="26"/>
        <end position="272"/>
    </location>
</feature>
<accession>A0A0C2YX06</accession>
<gene>
    <name evidence="3" type="ORF">M413DRAFT_442198</name>
</gene>
<dbReference type="PANTHER" id="PTHR34154">
    <property type="entry name" value="ALKALI-SENSITIVE LINKAGE PROTEIN 1"/>
    <property type="match status" value="1"/>
</dbReference>
<keyword evidence="1" id="KW-0732">Signal</keyword>
<keyword evidence="3" id="KW-0378">Hydrolase</keyword>
<feature type="signal peptide" evidence="1">
    <location>
        <begin position="1"/>
        <end position="25"/>
    </location>
</feature>
<dbReference type="InterPro" id="IPR024655">
    <property type="entry name" value="Asl1_glyco_hydro_catalytic"/>
</dbReference>
<keyword evidence="4" id="KW-1185">Reference proteome</keyword>
<dbReference type="Pfam" id="PF11790">
    <property type="entry name" value="Glyco_hydro_cc"/>
    <property type="match status" value="1"/>
</dbReference>
<dbReference type="Gene3D" id="3.20.20.80">
    <property type="entry name" value="Glycosidases"/>
    <property type="match status" value="1"/>
</dbReference>
<dbReference type="EMBL" id="KN831772">
    <property type="protein sequence ID" value="KIM45527.1"/>
    <property type="molecule type" value="Genomic_DNA"/>
</dbReference>
<protein>
    <submittedName>
        <fullName evidence="3">Glycoside hydrolase family 128 protein</fullName>
    </submittedName>
</protein>
<evidence type="ECO:0000313" key="4">
    <source>
        <dbReference type="Proteomes" id="UP000053424"/>
    </source>
</evidence>
<dbReference type="GO" id="GO:0009277">
    <property type="term" value="C:fungal-type cell wall"/>
    <property type="evidence" value="ECO:0007669"/>
    <property type="project" value="TreeGrafter"/>
</dbReference>
<dbReference type="GO" id="GO:0016787">
    <property type="term" value="F:hydrolase activity"/>
    <property type="evidence" value="ECO:0007669"/>
    <property type="project" value="UniProtKB-KW"/>
</dbReference>
<dbReference type="InterPro" id="IPR017853">
    <property type="entry name" value="GH"/>
</dbReference>
<evidence type="ECO:0000259" key="2">
    <source>
        <dbReference type="Pfam" id="PF11790"/>
    </source>
</evidence>
<dbReference type="SUPFAM" id="SSF51445">
    <property type="entry name" value="(Trans)glycosidases"/>
    <property type="match status" value="1"/>
</dbReference>
<organism evidence="3 4">
    <name type="scientific">Hebeloma cylindrosporum</name>
    <dbReference type="NCBI Taxonomy" id="76867"/>
    <lineage>
        <taxon>Eukaryota</taxon>
        <taxon>Fungi</taxon>
        <taxon>Dikarya</taxon>
        <taxon>Basidiomycota</taxon>
        <taxon>Agaricomycotina</taxon>
        <taxon>Agaricomycetes</taxon>
        <taxon>Agaricomycetidae</taxon>
        <taxon>Agaricales</taxon>
        <taxon>Agaricineae</taxon>
        <taxon>Hymenogastraceae</taxon>
        <taxon>Hebeloma</taxon>
    </lineage>
</organism>
<reference evidence="4" key="2">
    <citation type="submission" date="2015-01" db="EMBL/GenBank/DDBJ databases">
        <title>Evolutionary Origins and Diversification of the Mycorrhizal Mutualists.</title>
        <authorList>
            <consortium name="DOE Joint Genome Institute"/>
            <consortium name="Mycorrhizal Genomics Consortium"/>
            <person name="Kohler A."/>
            <person name="Kuo A."/>
            <person name="Nagy L.G."/>
            <person name="Floudas D."/>
            <person name="Copeland A."/>
            <person name="Barry K.W."/>
            <person name="Cichocki N."/>
            <person name="Veneault-Fourrey C."/>
            <person name="LaButti K."/>
            <person name="Lindquist E.A."/>
            <person name="Lipzen A."/>
            <person name="Lundell T."/>
            <person name="Morin E."/>
            <person name="Murat C."/>
            <person name="Riley R."/>
            <person name="Ohm R."/>
            <person name="Sun H."/>
            <person name="Tunlid A."/>
            <person name="Henrissat B."/>
            <person name="Grigoriev I.V."/>
            <person name="Hibbett D.S."/>
            <person name="Martin F."/>
        </authorList>
    </citation>
    <scope>NUCLEOTIDE SEQUENCE [LARGE SCALE GENOMIC DNA]</scope>
    <source>
        <strain evidence="4">h7</strain>
    </source>
</reference>
<dbReference type="InterPro" id="IPR053183">
    <property type="entry name" value="ASL1"/>
</dbReference>
<sequence>MKVFFSKLQLGILYTTTLIKTLAHATPHPNTLLTTRAVTNTTKAGLAWPNGNSVDIEQYTATGKVSWYYTWSTFPAKASLEFVPMFWGEKSISQWSSMVQETLPGTTAVLGMNEPEQSGQSNLTAQQGMELWRTYVEPLHARGYRLGSPATSSAPSGKVWLQDFLTACAEDCTVDFIALHWYGTNASLFITYVEDFYQTFQKPIWVTEWACMNFVDLTKQCSMDETMAFLNTTQSFLDNADFVERYSWFGAMKDANGVNPVCCIYPFMSNFF</sequence>
<reference evidence="3 4" key="1">
    <citation type="submission" date="2014-04" db="EMBL/GenBank/DDBJ databases">
        <authorList>
            <consortium name="DOE Joint Genome Institute"/>
            <person name="Kuo A."/>
            <person name="Gay G."/>
            <person name="Dore J."/>
            <person name="Kohler A."/>
            <person name="Nagy L.G."/>
            <person name="Floudas D."/>
            <person name="Copeland A."/>
            <person name="Barry K.W."/>
            <person name="Cichocki N."/>
            <person name="Veneault-Fourrey C."/>
            <person name="LaButti K."/>
            <person name="Lindquist E.A."/>
            <person name="Lipzen A."/>
            <person name="Lundell T."/>
            <person name="Morin E."/>
            <person name="Murat C."/>
            <person name="Sun H."/>
            <person name="Tunlid A."/>
            <person name="Henrissat B."/>
            <person name="Grigoriev I.V."/>
            <person name="Hibbett D.S."/>
            <person name="Martin F."/>
            <person name="Nordberg H.P."/>
            <person name="Cantor M.N."/>
            <person name="Hua S.X."/>
        </authorList>
    </citation>
    <scope>NUCLEOTIDE SEQUENCE [LARGE SCALE GENOMIC DNA]</scope>
    <source>
        <strain evidence="4">h7</strain>
    </source>
</reference>
<name>A0A0C2YX06_HEBCY</name>
<evidence type="ECO:0000313" key="3">
    <source>
        <dbReference type="EMBL" id="KIM45527.1"/>
    </source>
</evidence>
<dbReference type="PANTHER" id="PTHR34154:SF3">
    <property type="entry name" value="ALKALI-SENSITIVE LINKAGE PROTEIN 1"/>
    <property type="match status" value="1"/>
</dbReference>